<dbReference type="SUPFAM" id="SSF109854">
    <property type="entry name" value="DinB/YfiT-like putative metalloenzymes"/>
    <property type="match status" value="1"/>
</dbReference>
<organism evidence="1 2">
    <name type="scientific">Flavobacterium tagetis</name>
    <dbReference type="NCBI Taxonomy" id="2801336"/>
    <lineage>
        <taxon>Bacteria</taxon>
        <taxon>Pseudomonadati</taxon>
        <taxon>Bacteroidota</taxon>
        <taxon>Flavobacteriia</taxon>
        <taxon>Flavobacteriales</taxon>
        <taxon>Flavobacteriaceae</taxon>
        <taxon>Flavobacterium</taxon>
    </lineage>
</organism>
<name>A0ABS1KCC8_9FLAO</name>
<accession>A0ABS1KCC8</accession>
<evidence type="ECO:0000313" key="1">
    <source>
        <dbReference type="EMBL" id="MBL0736832.1"/>
    </source>
</evidence>
<evidence type="ECO:0000313" key="2">
    <source>
        <dbReference type="Proteomes" id="UP000603728"/>
    </source>
</evidence>
<dbReference type="InterPro" id="IPR034660">
    <property type="entry name" value="DinB/YfiT-like"/>
</dbReference>
<dbReference type="RefSeq" id="WP_202000091.1">
    <property type="nucleotide sequence ID" value="NZ_JAERSF010000002.1"/>
</dbReference>
<comment type="caution">
    <text evidence="1">The sequence shown here is derived from an EMBL/GenBank/DDBJ whole genome shotgun (WGS) entry which is preliminary data.</text>
</comment>
<dbReference type="Gene3D" id="1.20.120.450">
    <property type="entry name" value="dinb family like domain"/>
    <property type="match status" value="1"/>
</dbReference>
<keyword evidence="2" id="KW-1185">Reference proteome</keyword>
<dbReference type="Proteomes" id="UP000603728">
    <property type="component" value="Unassembled WGS sequence"/>
</dbReference>
<sequence>MTKTYRQGAIGALLDEYERAILDLSKTISSFNETAITIAINDASVQSILSHVVRSGYTYALYIQKLLGEQNSIPDLVYRKTVSEYQNDLTAFFIFTENVLKNFSDNQLEECNNEKKITTSWGQVYDIEQMMEHAIVHILRHRRQIEKFKIELDTK</sequence>
<proteinExistence type="predicted"/>
<gene>
    <name evidence="1" type="ORF">JI750_08070</name>
</gene>
<reference evidence="1 2" key="1">
    <citation type="submission" date="2021-01" db="EMBL/GenBank/DDBJ databases">
        <title>Genome seq and assembly of Flavobacterium sp. GN10.</title>
        <authorList>
            <person name="Chhetri G."/>
        </authorList>
    </citation>
    <scope>NUCLEOTIDE SEQUENCE [LARGE SCALE GENOMIC DNA]</scope>
    <source>
        <strain evidence="1 2">GN10</strain>
    </source>
</reference>
<protein>
    <submittedName>
        <fullName evidence="1">DinB family protein</fullName>
    </submittedName>
</protein>
<dbReference type="EMBL" id="JAERSF010000002">
    <property type="protein sequence ID" value="MBL0736832.1"/>
    <property type="molecule type" value="Genomic_DNA"/>
</dbReference>